<organism evidence="2">
    <name type="scientific">marine metagenome</name>
    <dbReference type="NCBI Taxonomy" id="408172"/>
    <lineage>
        <taxon>unclassified sequences</taxon>
        <taxon>metagenomes</taxon>
        <taxon>ecological metagenomes</taxon>
    </lineage>
</organism>
<dbReference type="AlphaFoldDB" id="A0A382YUG6"/>
<gene>
    <name evidence="2" type="ORF">METZ01_LOCUS439756</name>
</gene>
<protein>
    <recommendedName>
        <fullName evidence="1">Sporulation stage II protein D amidase enhancer LytB N-terminal domain-containing protein</fullName>
    </recommendedName>
</protein>
<sequence>MKEPLIRVGLILPEDNIQFFHLSFSDSQCYEIEISDRLLPSCKNFEKLTLKTVNQNLFIPELSIESQTIKVRASVPDDNPFIKIEDVPSGRSFHWEKIISPSYWGSLEFSISNGNLMVVNELPLETYLKCVATSEMSAQCPPEFLKAQTIVARSWLLANTEKKHYKLGFDICNDDCC</sequence>
<evidence type="ECO:0000313" key="2">
    <source>
        <dbReference type="EMBL" id="SVD86902.1"/>
    </source>
</evidence>
<reference evidence="2" key="1">
    <citation type="submission" date="2018-05" db="EMBL/GenBank/DDBJ databases">
        <authorList>
            <person name="Lanie J.A."/>
            <person name="Ng W.-L."/>
            <person name="Kazmierczak K.M."/>
            <person name="Andrzejewski T.M."/>
            <person name="Davidsen T.M."/>
            <person name="Wayne K.J."/>
            <person name="Tettelin H."/>
            <person name="Glass J.I."/>
            <person name="Rusch D."/>
            <person name="Podicherti R."/>
            <person name="Tsui H.-C.T."/>
            <person name="Winkler M.E."/>
        </authorList>
    </citation>
    <scope>NUCLEOTIDE SEQUENCE</scope>
</reference>
<accession>A0A382YUG6</accession>
<feature type="non-terminal residue" evidence="2">
    <location>
        <position position="177"/>
    </location>
</feature>
<proteinExistence type="predicted"/>
<evidence type="ECO:0000259" key="1">
    <source>
        <dbReference type="Pfam" id="PF08486"/>
    </source>
</evidence>
<dbReference type="EMBL" id="UINC01178634">
    <property type="protein sequence ID" value="SVD86902.1"/>
    <property type="molecule type" value="Genomic_DNA"/>
</dbReference>
<feature type="domain" description="Sporulation stage II protein D amidase enhancer LytB N-terminal" evidence="1">
    <location>
        <begin position="113"/>
        <end position="176"/>
    </location>
</feature>
<dbReference type="InterPro" id="IPR013693">
    <property type="entry name" value="SpoIID/LytB_N"/>
</dbReference>
<dbReference type="Pfam" id="PF08486">
    <property type="entry name" value="SpoIID"/>
    <property type="match status" value="1"/>
</dbReference>
<name>A0A382YUG6_9ZZZZ</name>